<dbReference type="GO" id="GO:0008270">
    <property type="term" value="F:zinc ion binding"/>
    <property type="evidence" value="ECO:0007669"/>
    <property type="project" value="UniProtKB-KW"/>
</dbReference>
<evidence type="ECO:0000256" key="1">
    <source>
        <dbReference type="ARBA" id="ARBA00022723"/>
    </source>
</evidence>
<feature type="domain" description="RING-type" evidence="6">
    <location>
        <begin position="290"/>
        <end position="325"/>
    </location>
</feature>
<proteinExistence type="predicted"/>
<name>A0A6I9SB95_ELAGV</name>
<dbReference type="AlphaFoldDB" id="A0A6I9SB95"/>
<dbReference type="PIRSF" id="PIRSF036836">
    <property type="entry name" value="RNase_bind_SBP1"/>
    <property type="match status" value="1"/>
</dbReference>
<dbReference type="PROSITE" id="PS50089">
    <property type="entry name" value="ZF_RING_2"/>
    <property type="match status" value="1"/>
</dbReference>
<dbReference type="InterPro" id="IPR013083">
    <property type="entry name" value="Znf_RING/FYVE/PHD"/>
</dbReference>
<gene>
    <name evidence="8 9" type="primary">LOC105058817</name>
</gene>
<reference evidence="8" key="1">
    <citation type="submission" date="2023-09" db="UniProtKB">
        <authorList>
            <consortium name="RefSeq"/>
        </authorList>
    </citation>
    <scope>IDENTIFICATION</scope>
</reference>
<dbReference type="RefSeq" id="XP_010940173.1">
    <property type="nucleotide sequence ID" value="XM_010941871.3"/>
</dbReference>
<keyword evidence="7" id="KW-1185">Reference proteome</keyword>
<dbReference type="OrthoDB" id="1711136at2759"/>
<evidence type="ECO:0000259" key="6">
    <source>
        <dbReference type="PROSITE" id="PS50089"/>
    </source>
</evidence>
<sequence length="337" mass="37553">MFGGNNSNVMFPSVLEDYQFNYDSTAPTQLQLFGSSEFPATCTVTPVNNIGNNYVSALNCSNKRRRETEDIGRWHKLQISLNNFSQDEADHSPGIPNPNAVSTGLRLSYDDDEHNSSITSASGSLPSFPVVMSLGDNLRTEIDCQKEEFDHYIRIQEEQIMKGVKEMKQRHMVAFLNAIEKGIGRKLREKELEIGNVNRKNKELIERIKQVAIEAQSWQCRARYNESVVNMLKNSLKQAVAQGADHVREGCGDSEGDDVVSSYNPSGVIGGILQASVPGGKPMISEQMACRSCKLKEVSVLLMPCRHLCLCDDCERFIEVCPVCQTMKSVSLPVYMA</sequence>
<keyword evidence="5" id="KW-0175">Coiled coil</keyword>
<organism evidence="8">
    <name type="scientific">Elaeis guineensis var. tenera</name>
    <name type="common">Oil palm</name>
    <dbReference type="NCBI Taxonomy" id="51953"/>
    <lineage>
        <taxon>Eukaryota</taxon>
        <taxon>Viridiplantae</taxon>
        <taxon>Streptophyta</taxon>
        <taxon>Embryophyta</taxon>
        <taxon>Tracheophyta</taxon>
        <taxon>Spermatophyta</taxon>
        <taxon>Magnoliopsida</taxon>
        <taxon>Liliopsida</taxon>
        <taxon>Arecaceae</taxon>
        <taxon>Arecoideae</taxon>
        <taxon>Cocoseae</taxon>
        <taxon>Elaeidinae</taxon>
        <taxon>Elaeis</taxon>
    </lineage>
</organism>
<accession>A0A6I9SB95</accession>
<evidence type="ECO:0000256" key="2">
    <source>
        <dbReference type="ARBA" id="ARBA00022771"/>
    </source>
</evidence>
<dbReference type="Pfam" id="PF13920">
    <property type="entry name" value="zf-C3HC4_3"/>
    <property type="match status" value="1"/>
</dbReference>
<keyword evidence="1" id="KW-0479">Metal-binding</keyword>
<evidence type="ECO:0000256" key="4">
    <source>
        <dbReference type="PROSITE-ProRule" id="PRU00175"/>
    </source>
</evidence>
<dbReference type="GeneID" id="105058817"/>
<dbReference type="Gene3D" id="3.30.40.10">
    <property type="entry name" value="Zinc/RING finger domain, C3HC4 (zinc finger)"/>
    <property type="match status" value="1"/>
</dbReference>
<keyword evidence="2 4" id="KW-0863">Zinc-finger</keyword>
<dbReference type="GO" id="GO:0004842">
    <property type="term" value="F:ubiquitin-protein transferase activity"/>
    <property type="evidence" value="ECO:0007669"/>
    <property type="project" value="TreeGrafter"/>
</dbReference>
<keyword evidence="3" id="KW-0862">Zinc</keyword>
<evidence type="ECO:0000256" key="5">
    <source>
        <dbReference type="SAM" id="Coils"/>
    </source>
</evidence>
<dbReference type="PANTHER" id="PTHR42647">
    <property type="entry name" value="SBP (S-RIBONUCLEASE BINDING PROTEIN) FAMILY PROTEIN"/>
    <property type="match status" value="1"/>
</dbReference>
<dbReference type="RefSeq" id="XP_029124386.1">
    <property type="nucleotide sequence ID" value="XM_029268553.1"/>
</dbReference>
<feature type="coiled-coil region" evidence="5">
    <location>
        <begin position="187"/>
        <end position="214"/>
    </location>
</feature>
<dbReference type="KEGG" id="egu:105058817"/>
<evidence type="ECO:0000313" key="8">
    <source>
        <dbReference type="RefSeq" id="XP_010940173.1"/>
    </source>
</evidence>
<dbReference type="InterPro" id="IPR001841">
    <property type="entry name" value="Znf_RING"/>
</dbReference>
<evidence type="ECO:0000313" key="9">
    <source>
        <dbReference type="RefSeq" id="XP_029124386.1"/>
    </source>
</evidence>
<dbReference type="CDD" id="cd16649">
    <property type="entry name" value="mRING-HC-C3HC5_CGRF1-like"/>
    <property type="match status" value="1"/>
</dbReference>
<dbReference type="Proteomes" id="UP000504607">
    <property type="component" value="Chromosome 15"/>
</dbReference>
<evidence type="ECO:0000256" key="3">
    <source>
        <dbReference type="ARBA" id="ARBA00022833"/>
    </source>
</evidence>
<evidence type="ECO:0000313" key="7">
    <source>
        <dbReference type="Proteomes" id="UP000504607"/>
    </source>
</evidence>
<dbReference type="PANTHER" id="PTHR42647:SF9">
    <property type="entry name" value="S-RIBONUCLEASE BINDING PROTEIN SBP1-RELATED"/>
    <property type="match status" value="1"/>
</dbReference>
<protein>
    <submittedName>
        <fullName evidence="8 9">BOI-related E3 ubiquitin-protein ligase 1 isoform X1</fullName>
    </submittedName>
</protein>
<dbReference type="FunFam" id="3.30.40.10:FF:000239">
    <property type="entry name" value="probable BOI-related E3 ubiquitin-protein ligase 2"/>
    <property type="match status" value="1"/>
</dbReference>